<dbReference type="InterPro" id="IPR029062">
    <property type="entry name" value="Class_I_gatase-like"/>
</dbReference>
<gene>
    <name evidence="2" type="ORF">IDJ75_14660</name>
</gene>
<protein>
    <submittedName>
        <fullName evidence="2">DJ-1/PfpI family protein</fullName>
    </submittedName>
</protein>
<dbReference type="RefSeq" id="WP_191176370.1">
    <property type="nucleotide sequence ID" value="NZ_JACWMW010000003.1"/>
</dbReference>
<dbReference type="PANTHER" id="PTHR43130">
    <property type="entry name" value="ARAC-FAMILY TRANSCRIPTIONAL REGULATOR"/>
    <property type="match status" value="1"/>
</dbReference>
<dbReference type="Proteomes" id="UP000618754">
    <property type="component" value="Unassembled WGS sequence"/>
</dbReference>
<organism evidence="2 3">
    <name type="scientific">Mucilaginibacter rigui</name>
    <dbReference type="NCBI Taxonomy" id="534635"/>
    <lineage>
        <taxon>Bacteria</taxon>
        <taxon>Pseudomonadati</taxon>
        <taxon>Bacteroidota</taxon>
        <taxon>Sphingobacteriia</taxon>
        <taxon>Sphingobacteriales</taxon>
        <taxon>Sphingobacteriaceae</taxon>
        <taxon>Mucilaginibacter</taxon>
    </lineage>
</organism>
<proteinExistence type="predicted"/>
<keyword evidence="3" id="KW-1185">Reference proteome</keyword>
<dbReference type="InterPro" id="IPR002818">
    <property type="entry name" value="DJ-1/PfpI"/>
</dbReference>
<dbReference type="SUPFAM" id="SSF52317">
    <property type="entry name" value="Class I glutamine amidotransferase-like"/>
    <property type="match status" value="1"/>
</dbReference>
<feature type="domain" description="DJ-1/PfpI" evidence="1">
    <location>
        <begin position="1"/>
        <end position="177"/>
    </location>
</feature>
<evidence type="ECO:0000259" key="1">
    <source>
        <dbReference type="Pfam" id="PF01965"/>
    </source>
</evidence>
<evidence type="ECO:0000313" key="2">
    <source>
        <dbReference type="EMBL" id="MBD1386525.1"/>
    </source>
</evidence>
<name>A0ABR7X8S6_9SPHI</name>
<comment type="caution">
    <text evidence="2">The sequence shown here is derived from an EMBL/GenBank/DDBJ whole genome shotgun (WGS) entry which is preliminary data.</text>
</comment>
<reference evidence="2 3" key="1">
    <citation type="submission" date="2020-09" db="EMBL/GenBank/DDBJ databases">
        <title>Novel species of Mucilaginibacter isolated from a glacier on the Tibetan Plateau.</title>
        <authorList>
            <person name="Liu Q."/>
            <person name="Xin Y.-H."/>
        </authorList>
    </citation>
    <scope>NUCLEOTIDE SEQUENCE [LARGE SCALE GENOMIC DNA]</scope>
    <source>
        <strain evidence="2 3">CGMCC 1.13878</strain>
    </source>
</reference>
<dbReference type="InterPro" id="IPR052158">
    <property type="entry name" value="INH-QAR"/>
</dbReference>
<accession>A0ABR7X8S6</accession>
<evidence type="ECO:0000313" key="3">
    <source>
        <dbReference type="Proteomes" id="UP000618754"/>
    </source>
</evidence>
<dbReference type="EMBL" id="JACWMW010000003">
    <property type="protein sequence ID" value="MBD1386525.1"/>
    <property type="molecule type" value="Genomic_DNA"/>
</dbReference>
<sequence length="211" mass="22741">MKIAVLIFHGVELVDMNGPVDVFLHANRFHKAPVYNIYTVAATSARIVSEGGVVTIIPQFTFETCPDPDLIIIPGRIANDADDSSIPAKPEVVAYVKQMAEKGKTILSVCVGLYTLAETGLLAGRKATTHYLAMDYVKSHYPGINLVENVRYVHDGNFISTGGITSGIDGALYLVEQYNGADVALQVANIMVYNRKAKLPPGTILPLGHSV</sequence>
<dbReference type="Pfam" id="PF01965">
    <property type="entry name" value="DJ-1_PfpI"/>
    <property type="match status" value="1"/>
</dbReference>
<dbReference type="CDD" id="cd03139">
    <property type="entry name" value="GATase1_PfpI_2"/>
    <property type="match status" value="1"/>
</dbReference>
<dbReference type="Gene3D" id="3.40.50.880">
    <property type="match status" value="1"/>
</dbReference>
<dbReference type="PANTHER" id="PTHR43130:SF3">
    <property type="entry name" value="HTH-TYPE TRANSCRIPTIONAL REGULATOR RV1931C"/>
    <property type="match status" value="1"/>
</dbReference>